<protein>
    <submittedName>
        <fullName evidence="1">Uncharacterized protein</fullName>
    </submittedName>
</protein>
<reference evidence="1 2" key="1">
    <citation type="journal article" date="2014" name="Genome Biol. Evol.">
        <title>The genome of the myxosporean Thelohanellus kitauei shows adaptations to nutrient acquisition within its fish host.</title>
        <authorList>
            <person name="Yang Y."/>
            <person name="Xiong J."/>
            <person name="Zhou Z."/>
            <person name="Huo F."/>
            <person name="Miao W."/>
            <person name="Ran C."/>
            <person name="Liu Y."/>
            <person name="Zhang J."/>
            <person name="Feng J."/>
            <person name="Wang M."/>
            <person name="Wang M."/>
            <person name="Wang L."/>
            <person name="Yao B."/>
        </authorList>
    </citation>
    <scope>NUCLEOTIDE SEQUENCE [LARGE SCALE GENOMIC DNA]</scope>
    <source>
        <strain evidence="1">Wuqing</strain>
    </source>
</reference>
<evidence type="ECO:0000313" key="1">
    <source>
        <dbReference type="EMBL" id="KII60439.1"/>
    </source>
</evidence>
<evidence type="ECO:0000313" key="2">
    <source>
        <dbReference type="Proteomes" id="UP000031668"/>
    </source>
</evidence>
<dbReference type="Proteomes" id="UP000031668">
    <property type="component" value="Unassembled WGS sequence"/>
</dbReference>
<dbReference type="EMBL" id="JWZT01005619">
    <property type="protein sequence ID" value="KII60439.1"/>
    <property type="molecule type" value="Genomic_DNA"/>
</dbReference>
<keyword evidence="2" id="KW-1185">Reference proteome</keyword>
<dbReference type="AlphaFoldDB" id="A0A0C2M7V0"/>
<proteinExistence type="predicted"/>
<organism evidence="1 2">
    <name type="scientific">Thelohanellus kitauei</name>
    <name type="common">Myxosporean</name>
    <dbReference type="NCBI Taxonomy" id="669202"/>
    <lineage>
        <taxon>Eukaryota</taxon>
        <taxon>Metazoa</taxon>
        <taxon>Cnidaria</taxon>
        <taxon>Myxozoa</taxon>
        <taxon>Myxosporea</taxon>
        <taxon>Bivalvulida</taxon>
        <taxon>Platysporina</taxon>
        <taxon>Myxobolidae</taxon>
        <taxon>Thelohanellus</taxon>
    </lineage>
</organism>
<gene>
    <name evidence="1" type="ORF">RF11_15827</name>
</gene>
<accession>A0A0C2M7V0</accession>
<name>A0A0C2M7V0_THEKT</name>
<comment type="caution">
    <text evidence="1">The sequence shown here is derived from an EMBL/GenBank/DDBJ whole genome shotgun (WGS) entry which is preliminary data.</text>
</comment>
<sequence>MEKWTFYIKRFELALRVEGLSGKGRYDEERRTFLLKHIEVPHFRKNLPGTGLRGGQGDPTKQVLEINEPPVPAVYSWADYVLWPRSVILNRQSMDGLRPICPGVKRRRASMKFFGRFSSTAVNLNEVTITAKELEDSKSNMSDSFLAQAREHRRECIRGSGQVNN</sequence>